<organism evidence="1">
    <name type="scientific">marine metagenome</name>
    <dbReference type="NCBI Taxonomy" id="408172"/>
    <lineage>
        <taxon>unclassified sequences</taxon>
        <taxon>metagenomes</taxon>
        <taxon>ecological metagenomes</taxon>
    </lineage>
</organism>
<proteinExistence type="predicted"/>
<reference evidence="1" key="1">
    <citation type="submission" date="2018-05" db="EMBL/GenBank/DDBJ databases">
        <authorList>
            <person name="Lanie J.A."/>
            <person name="Ng W.-L."/>
            <person name="Kazmierczak K.M."/>
            <person name="Andrzejewski T.M."/>
            <person name="Davidsen T.M."/>
            <person name="Wayne K.J."/>
            <person name="Tettelin H."/>
            <person name="Glass J.I."/>
            <person name="Rusch D."/>
            <person name="Podicherti R."/>
            <person name="Tsui H.-C.T."/>
            <person name="Winkler M.E."/>
        </authorList>
    </citation>
    <scope>NUCLEOTIDE SEQUENCE</scope>
</reference>
<protein>
    <submittedName>
        <fullName evidence="1">Uncharacterized protein</fullName>
    </submittedName>
</protein>
<dbReference type="EMBL" id="UINC01147606">
    <property type="protein sequence ID" value="SVD39024.1"/>
    <property type="molecule type" value="Genomic_DNA"/>
</dbReference>
<gene>
    <name evidence="1" type="ORF">METZ01_LOCUS391878</name>
</gene>
<evidence type="ECO:0000313" key="1">
    <source>
        <dbReference type="EMBL" id="SVD39024.1"/>
    </source>
</evidence>
<accession>A0A382UXQ1</accession>
<sequence length="32" mass="3657">MLKTVGYSSIDKLINDVVPKQIQDTRPLKLDQ</sequence>
<name>A0A382UXQ1_9ZZZZ</name>
<dbReference type="AlphaFoldDB" id="A0A382UXQ1"/>
<feature type="non-terminal residue" evidence="1">
    <location>
        <position position="32"/>
    </location>
</feature>